<feature type="signal peptide" evidence="3">
    <location>
        <begin position="1"/>
        <end position="30"/>
    </location>
</feature>
<reference evidence="5" key="1">
    <citation type="journal article" date="2016" name="Nat. Commun.">
        <title>The channel catfish genome sequence provides insights into the evolution of scale formation in teleosts.</title>
        <authorList>
            <person name="Liu Z."/>
            <person name="Liu S."/>
            <person name="Yao J."/>
            <person name="Bao L."/>
            <person name="Zhang J."/>
            <person name="Li Y."/>
            <person name="Jiang C."/>
            <person name="Sun L."/>
            <person name="Wang R."/>
            <person name="Zhang Y."/>
            <person name="Zhou T."/>
            <person name="Zeng Q."/>
            <person name="Fu Q."/>
            <person name="Gao S."/>
            <person name="Li N."/>
            <person name="Koren S."/>
            <person name="Jiang Y."/>
            <person name="Zimin A."/>
            <person name="Xu P."/>
            <person name="Phillippy A.M."/>
            <person name="Geng X."/>
            <person name="Song L."/>
            <person name="Sun F."/>
            <person name="Li C."/>
            <person name="Wang X."/>
            <person name="Chen A."/>
            <person name="Jin Y."/>
            <person name="Yuan Z."/>
            <person name="Yang Y."/>
            <person name="Tan S."/>
            <person name="Peatman E."/>
            <person name="Lu J."/>
            <person name="Qin Z."/>
            <person name="Dunham R."/>
            <person name="Li Z."/>
            <person name="Sonstegard T."/>
            <person name="Feng J."/>
            <person name="Danzmann R.G."/>
            <person name="Schroeder S."/>
            <person name="Scheffler B."/>
            <person name="Duke M.V."/>
            <person name="Ballard L."/>
            <person name="Kucuktas H."/>
            <person name="Kaltenboeck L."/>
            <person name="Liu H."/>
            <person name="Armbruster J."/>
            <person name="Xie Y."/>
            <person name="Kirby M.L."/>
            <person name="Tian Y."/>
            <person name="Flanagan M.E."/>
            <person name="Mu W."/>
            <person name="Waldbieser G.C."/>
        </authorList>
    </citation>
    <scope>NUCLEOTIDE SEQUENCE [LARGE SCALE GENOMIC DNA]</scope>
    <source>
        <strain evidence="5">SDA103</strain>
    </source>
</reference>
<evidence type="ECO:0000259" key="4">
    <source>
        <dbReference type="SMART" id="SM00458"/>
    </source>
</evidence>
<sequence length="305" mass="34936">MQCLKTAVDHLAEMLWVWITLCLMWQGTSSFMIHNTVESQCLEDSLGDAGVQLKRCSVDSELQQWIWTERRFLMNVYTKRCLSAFHSDPIQTLECDGEDDLQWQCMNHRLISLSHSLELGVHRGRLFLTNMGKSTRWKSLDQGDICQEKLRSRRQSEKDEFPAMEDTMTEEEREYLRWYYRTEDATPWKFAMLGLSLVALLLGCVLCLMGTMGNKHRREIAKYKSATTASPATVNVEVEELRVITEIKEDNDSCTGQDGQLDSKLPAEGASEIEALNPGDIVVTWKDGNVSKLYSDSQEEGEEDK</sequence>
<dbReference type="GeneID" id="108271401"/>
<feature type="transmembrane region" description="Helical" evidence="2">
    <location>
        <begin position="190"/>
        <end position="212"/>
    </location>
</feature>
<dbReference type="InterPro" id="IPR029387">
    <property type="entry name" value="OSTbeta"/>
</dbReference>
<keyword evidence="2" id="KW-0472">Membrane</keyword>
<evidence type="ECO:0000313" key="6">
    <source>
        <dbReference type="RefSeq" id="XP_017334475.1"/>
    </source>
</evidence>
<evidence type="ECO:0000256" key="1">
    <source>
        <dbReference type="SAM" id="MobiDB-lite"/>
    </source>
</evidence>
<dbReference type="SUPFAM" id="SSF50370">
    <property type="entry name" value="Ricin B-like lectins"/>
    <property type="match status" value="1"/>
</dbReference>
<dbReference type="Proteomes" id="UP000221080">
    <property type="component" value="Chromosome 10"/>
</dbReference>
<dbReference type="RefSeq" id="XP_017334475.1">
    <property type="nucleotide sequence ID" value="XM_017478986.2"/>
</dbReference>
<dbReference type="InterPro" id="IPR035992">
    <property type="entry name" value="Ricin_B-like_lectins"/>
</dbReference>
<dbReference type="GO" id="GO:0022857">
    <property type="term" value="F:transmembrane transporter activity"/>
    <property type="evidence" value="ECO:0007669"/>
    <property type="project" value="InterPro"/>
</dbReference>
<dbReference type="SMART" id="SM00458">
    <property type="entry name" value="RICIN"/>
    <property type="match status" value="1"/>
</dbReference>
<dbReference type="GO" id="GO:0005886">
    <property type="term" value="C:plasma membrane"/>
    <property type="evidence" value="ECO:0007669"/>
    <property type="project" value="InterPro"/>
</dbReference>
<proteinExistence type="predicted"/>
<dbReference type="PANTHER" id="PTHR36129">
    <property type="entry name" value="ORGANIC SOLUTE TRANSPORTER SUBUNIT BETA-RELATED"/>
    <property type="match status" value="1"/>
</dbReference>
<keyword evidence="3" id="KW-0732">Signal</keyword>
<keyword evidence="2" id="KW-1133">Transmembrane helix</keyword>
<dbReference type="GO" id="GO:0046982">
    <property type="term" value="F:protein heterodimerization activity"/>
    <property type="evidence" value="ECO:0007669"/>
    <property type="project" value="InterPro"/>
</dbReference>
<dbReference type="AlphaFoldDB" id="A0A2D0RWZ7"/>
<feature type="chain" id="PRO_5012971653" evidence="3">
    <location>
        <begin position="31"/>
        <end position="305"/>
    </location>
</feature>
<evidence type="ECO:0000313" key="5">
    <source>
        <dbReference type="Proteomes" id="UP000221080"/>
    </source>
</evidence>
<evidence type="ECO:0000256" key="3">
    <source>
        <dbReference type="SAM" id="SignalP"/>
    </source>
</evidence>
<feature type="domain" description="Ricin B lectin" evidence="4">
    <location>
        <begin position="28"/>
        <end position="140"/>
    </location>
</feature>
<name>A0A2D0RWZ7_ICTPU</name>
<dbReference type="PROSITE" id="PS50231">
    <property type="entry name" value="RICIN_B_LECTIN"/>
    <property type="match status" value="1"/>
</dbReference>
<keyword evidence="2" id="KW-0812">Transmembrane</keyword>
<reference evidence="6" key="2">
    <citation type="submission" date="2025-08" db="UniProtKB">
        <authorList>
            <consortium name="RefSeq"/>
        </authorList>
    </citation>
    <scope>IDENTIFICATION</scope>
    <source>
        <tissue evidence="6">Blood</tissue>
    </source>
</reference>
<dbReference type="CDD" id="cd23385">
    <property type="entry name" value="beta-trefoil_Ricin_MRC-like"/>
    <property type="match status" value="1"/>
</dbReference>
<dbReference type="OrthoDB" id="8959236at2759"/>
<dbReference type="PANTHER" id="PTHR36129:SF3">
    <property type="match status" value="1"/>
</dbReference>
<protein>
    <submittedName>
        <fullName evidence="6">Solute carrier family 51 subunit beta isoform X1</fullName>
    </submittedName>
</protein>
<dbReference type="GO" id="GO:0015721">
    <property type="term" value="P:bile acid and bile salt transport"/>
    <property type="evidence" value="ECO:0007669"/>
    <property type="project" value="InterPro"/>
</dbReference>
<keyword evidence="5" id="KW-1185">Reference proteome</keyword>
<dbReference type="Gene3D" id="2.80.10.50">
    <property type="match status" value="1"/>
</dbReference>
<dbReference type="Pfam" id="PF24562">
    <property type="entry name" value="CysR_MRC2_N"/>
    <property type="match status" value="1"/>
</dbReference>
<feature type="region of interest" description="Disordered" evidence="1">
    <location>
        <begin position="251"/>
        <end position="273"/>
    </location>
</feature>
<dbReference type="Pfam" id="PF15048">
    <property type="entry name" value="OSTbeta"/>
    <property type="match status" value="1"/>
</dbReference>
<evidence type="ECO:0000256" key="2">
    <source>
        <dbReference type="SAM" id="Phobius"/>
    </source>
</evidence>
<dbReference type="KEGG" id="ipu:108271401"/>
<organism evidence="5 6">
    <name type="scientific">Ictalurus punctatus</name>
    <name type="common">Channel catfish</name>
    <name type="synonym">Silurus punctatus</name>
    <dbReference type="NCBI Taxonomy" id="7998"/>
    <lineage>
        <taxon>Eukaryota</taxon>
        <taxon>Metazoa</taxon>
        <taxon>Chordata</taxon>
        <taxon>Craniata</taxon>
        <taxon>Vertebrata</taxon>
        <taxon>Euteleostomi</taxon>
        <taxon>Actinopterygii</taxon>
        <taxon>Neopterygii</taxon>
        <taxon>Teleostei</taxon>
        <taxon>Ostariophysi</taxon>
        <taxon>Siluriformes</taxon>
        <taxon>Ictaluridae</taxon>
        <taxon>Ictalurus</taxon>
    </lineage>
</organism>
<dbReference type="InterPro" id="IPR000772">
    <property type="entry name" value="Ricin_B_lectin"/>
</dbReference>
<accession>A0A2D0RWZ7</accession>
<dbReference type="InterPro" id="IPR052678">
    <property type="entry name" value="OST-beta_subunit"/>
</dbReference>
<gene>
    <name evidence="6" type="primary">si:cabz01068815.1</name>
</gene>